<dbReference type="AlphaFoldDB" id="A0A813IJ93"/>
<evidence type="ECO:0000313" key="2">
    <source>
        <dbReference type="Proteomes" id="UP000626109"/>
    </source>
</evidence>
<sequence>MFDVESEDFKKLQFNRPLSDMIVHNQDYVKTIESCLLEAKYDQMEELQKLVTKSYHWQPDASTVSEILAACVPKDAVAESANSKSEKKALIPACC</sequence>
<accession>A0A813IJ93</accession>
<dbReference type="EMBL" id="CAJNNW010008637">
    <property type="protein sequence ID" value="CAE8650238.1"/>
    <property type="molecule type" value="Genomic_DNA"/>
</dbReference>
<dbReference type="Proteomes" id="UP000626109">
    <property type="component" value="Unassembled WGS sequence"/>
</dbReference>
<organism evidence="1 2">
    <name type="scientific">Polarella glacialis</name>
    <name type="common">Dinoflagellate</name>
    <dbReference type="NCBI Taxonomy" id="89957"/>
    <lineage>
        <taxon>Eukaryota</taxon>
        <taxon>Sar</taxon>
        <taxon>Alveolata</taxon>
        <taxon>Dinophyceae</taxon>
        <taxon>Suessiales</taxon>
        <taxon>Suessiaceae</taxon>
        <taxon>Polarella</taxon>
    </lineage>
</organism>
<evidence type="ECO:0000313" key="1">
    <source>
        <dbReference type="EMBL" id="CAE8650238.1"/>
    </source>
</evidence>
<name>A0A813IJ93_POLGL</name>
<gene>
    <name evidence="1" type="ORF">PGLA2088_LOCUS8106</name>
</gene>
<comment type="caution">
    <text evidence="1">The sequence shown here is derived from an EMBL/GenBank/DDBJ whole genome shotgun (WGS) entry which is preliminary data.</text>
</comment>
<reference evidence="1" key="1">
    <citation type="submission" date="2021-02" db="EMBL/GenBank/DDBJ databases">
        <authorList>
            <person name="Dougan E. K."/>
            <person name="Rhodes N."/>
            <person name="Thang M."/>
            <person name="Chan C."/>
        </authorList>
    </citation>
    <scope>NUCLEOTIDE SEQUENCE</scope>
</reference>
<protein>
    <submittedName>
        <fullName evidence="1">Uncharacterized protein</fullName>
    </submittedName>
</protein>
<proteinExistence type="predicted"/>